<evidence type="ECO:0000256" key="11">
    <source>
        <dbReference type="ARBA" id="ARBA00069173"/>
    </source>
</evidence>
<evidence type="ECO:0000259" key="15">
    <source>
        <dbReference type="Pfam" id="PF02749"/>
    </source>
</evidence>
<protein>
    <recommendedName>
        <fullName evidence="11">Probable nicotinate-nucleotide pyrophosphorylase [carboxylating]</fullName>
        <ecNumber evidence="5">2.4.2.19</ecNumber>
    </recommendedName>
    <alternativeName>
        <fullName evidence="9">Quinolinate phosphoribosyltransferase [decarboxylating]</fullName>
    </alternativeName>
</protein>
<evidence type="ECO:0000256" key="2">
    <source>
        <dbReference type="ARBA" id="ARBA00004893"/>
    </source>
</evidence>
<sequence>MSEVMLNTNQIKEVPFDIIQRLVKESLAEDVASGDITAQLARDINTIAFCITREDMVLCGQAFANEVINQVDKDIQITWFYNDADKVAAGEKIFELKGNARSILTAERAMLNFIQMLSGTATTTNNLVTLIANYKTKLLDTRKTIPSFRLAQKYAVKCGGGFNHRIGLFDGYLIKENHIRSAGGIAQAVTKAKDLDSSKIIEVEVTNLDELDQAINTGANIVMLDNFPLKDIYTAVNLAKGKIALEVSGNIDADSIVEMAKTGVDFISSGAITKHIKAIDLSMQVQL</sequence>
<dbReference type="EMBL" id="CP009574">
    <property type="protein sequence ID" value="AIT08867.1"/>
    <property type="molecule type" value="Genomic_DNA"/>
</dbReference>
<dbReference type="Gene3D" id="3.20.20.70">
    <property type="entry name" value="Aldolase class I"/>
    <property type="match status" value="1"/>
</dbReference>
<evidence type="ECO:0000256" key="12">
    <source>
        <dbReference type="PIRNR" id="PIRNR006250"/>
    </source>
</evidence>
<dbReference type="CDD" id="cd01572">
    <property type="entry name" value="QPRTase"/>
    <property type="match status" value="1"/>
</dbReference>
<gene>
    <name evidence="16" type="ORF">LO80_01980</name>
</gene>
<feature type="binding site" evidence="13">
    <location>
        <position position="165"/>
    </location>
    <ligand>
        <name>substrate</name>
    </ligand>
</feature>
<dbReference type="PANTHER" id="PTHR32179">
    <property type="entry name" value="NICOTINATE-NUCLEOTIDE PYROPHOSPHORYLASE [CARBOXYLATING]"/>
    <property type="match status" value="1"/>
</dbReference>
<dbReference type="Pfam" id="PF01729">
    <property type="entry name" value="QRPTase_C"/>
    <property type="match status" value="1"/>
</dbReference>
<comment type="subunit">
    <text evidence="4">Hexamer formed by 3 homodimers.</text>
</comment>
<dbReference type="GO" id="GO:0005737">
    <property type="term" value="C:cytoplasm"/>
    <property type="evidence" value="ECO:0007669"/>
    <property type="project" value="TreeGrafter"/>
</dbReference>
<dbReference type="GO" id="GO:0004514">
    <property type="term" value="F:nicotinate-nucleotide diphosphorylase (carboxylating) activity"/>
    <property type="evidence" value="ECO:0007669"/>
    <property type="project" value="UniProtKB-EC"/>
</dbReference>
<dbReference type="Gene3D" id="3.90.1170.20">
    <property type="entry name" value="Quinolinate phosphoribosyl transferase, N-terminal domain"/>
    <property type="match status" value="1"/>
</dbReference>
<evidence type="ECO:0000256" key="4">
    <source>
        <dbReference type="ARBA" id="ARBA00011218"/>
    </source>
</evidence>
<comment type="function">
    <text evidence="1">Involved in the catabolism of quinolinic acid (QA).</text>
</comment>
<evidence type="ECO:0000256" key="3">
    <source>
        <dbReference type="ARBA" id="ARBA00009400"/>
    </source>
</evidence>
<name>A0A097EMS1_9GAMM</name>
<feature type="domain" description="Quinolinate phosphoribosyl transferase C-terminal" evidence="14">
    <location>
        <begin position="121"/>
        <end position="284"/>
    </location>
</feature>
<dbReference type="InterPro" id="IPR037128">
    <property type="entry name" value="Quinolinate_PRibosylTase_N_sf"/>
</dbReference>
<dbReference type="Proteomes" id="UP000029672">
    <property type="component" value="Chromosome"/>
</dbReference>
<dbReference type="GO" id="GO:0009435">
    <property type="term" value="P:NAD+ biosynthetic process"/>
    <property type="evidence" value="ECO:0007669"/>
    <property type="project" value="UniProtKB-UniPathway"/>
</dbReference>
<evidence type="ECO:0000256" key="8">
    <source>
        <dbReference type="ARBA" id="ARBA00022679"/>
    </source>
</evidence>
<evidence type="ECO:0000256" key="9">
    <source>
        <dbReference type="ARBA" id="ARBA00033102"/>
    </source>
</evidence>
<evidence type="ECO:0000256" key="10">
    <source>
        <dbReference type="ARBA" id="ARBA00047445"/>
    </source>
</evidence>
<proteinExistence type="inferred from homology"/>
<dbReference type="SUPFAM" id="SSF54675">
    <property type="entry name" value="Nicotinate/Quinolinate PRTase N-terminal domain-like"/>
    <property type="match status" value="1"/>
</dbReference>
<evidence type="ECO:0000256" key="7">
    <source>
        <dbReference type="ARBA" id="ARBA00022676"/>
    </source>
</evidence>
<feature type="binding site" evidence="13">
    <location>
        <begin position="141"/>
        <end position="143"/>
    </location>
    <ligand>
        <name>substrate</name>
    </ligand>
</feature>
<feature type="binding site" evidence="13">
    <location>
        <position position="108"/>
    </location>
    <ligand>
        <name>substrate</name>
    </ligand>
</feature>
<evidence type="ECO:0000256" key="6">
    <source>
        <dbReference type="ARBA" id="ARBA00022642"/>
    </source>
</evidence>
<dbReference type="PANTHER" id="PTHR32179:SF3">
    <property type="entry name" value="NICOTINATE-NUCLEOTIDE PYROPHOSPHORYLASE [CARBOXYLATING]"/>
    <property type="match status" value="1"/>
</dbReference>
<dbReference type="STRING" id="1547445.LO80_01980"/>
<dbReference type="GO" id="GO:0034213">
    <property type="term" value="P:quinolinate catabolic process"/>
    <property type="evidence" value="ECO:0007669"/>
    <property type="project" value="TreeGrafter"/>
</dbReference>
<keyword evidence="6" id="KW-0662">Pyridine nucleotide biosynthesis</keyword>
<dbReference type="InterPro" id="IPR022412">
    <property type="entry name" value="Quinolinate_PRibosylTrfase_N"/>
</dbReference>
<keyword evidence="8 12" id="KW-0808">Transferase</keyword>
<comment type="catalytic activity">
    <reaction evidence="10">
        <text>nicotinate beta-D-ribonucleotide + CO2 + diphosphate = quinolinate + 5-phospho-alpha-D-ribose 1-diphosphate + 2 H(+)</text>
        <dbReference type="Rhea" id="RHEA:12733"/>
        <dbReference type="ChEBI" id="CHEBI:15378"/>
        <dbReference type="ChEBI" id="CHEBI:16526"/>
        <dbReference type="ChEBI" id="CHEBI:29959"/>
        <dbReference type="ChEBI" id="CHEBI:33019"/>
        <dbReference type="ChEBI" id="CHEBI:57502"/>
        <dbReference type="ChEBI" id="CHEBI:58017"/>
        <dbReference type="EC" id="2.4.2.19"/>
    </reaction>
</comment>
<dbReference type="UniPathway" id="UPA00253">
    <property type="reaction ID" value="UER00331"/>
</dbReference>
<evidence type="ECO:0000256" key="1">
    <source>
        <dbReference type="ARBA" id="ARBA00003237"/>
    </source>
</evidence>
<dbReference type="SUPFAM" id="SSF51690">
    <property type="entry name" value="Nicotinate/Quinolinate PRTase C-terminal domain-like"/>
    <property type="match status" value="1"/>
</dbReference>
<reference evidence="16 17" key="1">
    <citation type="submission" date="2014-10" db="EMBL/GenBank/DDBJ databases">
        <title>Whole genome sequence of Francisella endociliophora strain FSC1006, isolated from a laboratory culture of the marine ciliate Euplotes raikovi.</title>
        <authorList>
            <person name="Granberg M."/>
            <person name="Backman S."/>
            <person name="Lundmark E."/>
            <person name="Nilsson E."/>
            <person name="Karlsson E."/>
            <person name="Thelaus J."/>
            <person name="Ohrman C."/>
            <person name="Larkeryd A."/>
            <person name="Stenberg P."/>
        </authorList>
    </citation>
    <scope>NUCLEOTIDE SEQUENCE [LARGE SCALE GENOMIC DNA]</scope>
    <source>
        <strain evidence="16 17">FSC1006</strain>
    </source>
</reference>
<accession>A0A097EMS1</accession>
<dbReference type="InterPro" id="IPR004393">
    <property type="entry name" value="NadC"/>
</dbReference>
<evidence type="ECO:0000256" key="13">
    <source>
        <dbReference type="PIRSR" id="PIRSR006250-1"/>
    </source>
</evidence>
<dbReference type="RefSeq" id="WP_040008089.1">
    <property type="nucleotide sequence ID" value="NZ_CP009574.1"/>
</dbReference>
<dbReference type="eggNOG" id="COG0157">
    <property type="taxonomic scope" value="Bacteria"/>
</dbReference>
<comment type="similarity">
    <text evidence="3 12">Belongs to the NadC/ModD family.</text>
</comment>
<evidence type="ECO:0000259" key="14">
    <source>
        <dbReference type="Pfam" id="PF01729"/>
    </source>
</evidence>
<dbReference type="InterPro" id="IPR002638">
    <property type="entry name" value="Quinolinate_PRibosylTrfase_C"/>
</dbReference>
<feature type="binding site" evidence="13">
    <location>
        <begin position="269"/>
        <end position="271"/>
    </location>
    <ligand>
        <name>substrate</name>
    </ligand>
</feature>
<feature type="binding site" evidence="13">
    <location>
        <position position="225"/>
    </location>
    <ligand>
        <name>substrate</name>
    </ligand>
</feature>
<dbReference type="NCBIfam" id="TIGR00078">
    <property type="entry name" value="nadC"/>
    <property type="match status" value="1"/>
</dbReference>
<dbReference type="InterPro" id="IPR036068">
    <property type="entry name" value="Nicotinate_pribotase-like_C"/>
</dbReference>
<dbReference type="OrthoDB" id="9782546at2"/>
<dbReference type="PIRSF" id="PIRSF006250">
    <property type="entry name" value="NadC_ModD"/>
    <property type="match status" value="1"/>
</dbReference>
<feature type="binding site" evidence="13">
    <location>
        <position position="204"/>
    </location>
    <ligand>
        <name>substrate</name>
    </ligand>
</feature>
<dbReference type="FunFam" id="3.20.20.70:FF:000030">
    <property type="entry name" value="Nicotinate-nucleotide pyrophosphorylase, carboxylating"/>
    <property type="match status" value="1"/>
</dbReference>
<keyword evidence="17" id="KW-1185">Reference proteome</keyword>
<feature type="binding site" evidence="13">
    <location>
        <begin position="248"/>
        <end position="250"/>
    </location>
    <ligand>
        <name>substrate</name>
    </ligand>
</feature>
<organism evidence="16 17">
    <name type="scientific">Candidatus Francisella endociliophora</name>
    <dbReference type="NCBI Taxonomy" id="653937"/>
    <lineage>
        <taxon>Bacteria</taxon>
        <taxon>Pseudomonadati</taxon>
        <taxon>Pseudomonadota</taxon>
        <taxon>Gammaproteobacteria</taxon>
        <taxon>Thiotrichales</taxon>
        <taxon>Francisellaceae</taxon>
        <taxon>Francisella</taxon>
    </lineage>
</organism>
<keyword evidence="7 12" id="KW-0328">Glycosyltransferase</keyword>
<dbReference type="InterPro" id="IPR013785">
    <property type="entry name" value="Aldolase_TIM"/>
</dbReference>
<feature type="domain" description="Quinolinate phosphoribosyl transferase N-terminal" evidence="15">
    <location>
        <begin position="35"/>
        <end position="118"/>
    </location>
</feature>
<dbReference type="EC" id="2.4.2.19" evidence="5"/>
<feature type="binding site" evidence="13">
    <location>
        <position position="175"/>
    </location>
    <ligand>
        <name>substrate</name>
    </ligand>
</feature>
<evidence type="ECO:0000256" key="5">
    <source>
        <dbReference type="ARBA" id="ARBA00011944"/>
    </source>
</evidence>
<dbReference type="InterPro" id="IPR027277">
    <property type="entry name" value="NadC/ModD"/>
</dbReference>
<comment type="pathway">
    <text evidence="2">Cofactor biosynthesis; NAD(+) biosynthesis; nicotinate D-ribonucleotide from quinolinate: step 1/1.</text>
</comment>
<dbReference type="AlphaFoldDB" id="A0A097EMS1"/>
<dbReference type="KEGG" id="frf:LO80_01980"/>
<evidence type="ECO:0000313" key="16">
    <source>
        <dbReference type="EMBL" id="AIT08867.1"/>
    </source>
</evidence>
<dbReference type="HOGENOM" id="CLU_039622_0_3_6"/>
<evidence type="ECO:0000313" key="17">
    <source>
        <dbReference type="Proteomes" id="UP000029672"/>
    </source>
</evidence>
<dbReference type="Pfam" id="PF02749">
    <property type="entry name" value="QRPTase_N"/>
    <property type="match status" value="1"/>
</dbReference>
<dbReference type="FunFam" id="3.90.1170.20:FF:000001">
    <property type="entry name" value="Nicotinate-nucleotide diphosphorylase (Carboxylating)"/>
    <property type="match status" value="1"/>
</dbReference>